<organism evidence="2">
    <name type="scientific">[Clostridium] nexile</name>
    <dbReference type="NCBI Taxonomy" id="29361"/>
    <lineage>
        <taxon>Bacteria</taxon>
        <taxon>Bacillati</taxon>
        <taxon>Bacillota</taxon>
        <taxon>Clostridia</taxon>
        <taxon>Lachnospirales</taxon>
        <taxon>Lachnospiraceae</taxon>
        <taxon>Tyzzerella</taxon>
    </lineage>
</organism>
<dbReference type="EMBL" id="CACRTG010000021">
    <property type="protein sequence ID" value="VYT22437.1"/>
    <property type="molecule type" value="Genomic_DNA"/>
</dbReference>
<name>A0A6N2UYM7_9FIRM</name>
<sequence>MLTDYERYQLEWMIEHGHSLKEFVQGLDLVDRDGIDSLEEAYAIWENDYGFGGEVFSNEREFKEEDLPAMNVGAHGETLRQMVADTSEMPVKAVELIKGLYVVEGAMAQDHGIDYLFDNIGILTASVRDMLSREAERGQWEGQYKSLIDKCEEMRGDEEWDCRDTDTLVDGFAKAVEHEADAAFEVARIKGELSMYNAAYYNPETGDLIVSYLTDYEDPTVEVFSYTPDELLDEIARQGGDLENLELTAHDITADGDYSHHVATYHSTDELAESGIFGKGNLMDVSGEISLAETMSSLKSDKPVPEGLLNIDNVREWYTSAFPNDELGAELNLDLTFDDALAAIPSGTGFYDSIGAGDSVVRERVFEELCNRYGYTYDEVYDSWLNESPLPSPAISQQPEKIAVAAGYRFNLVDTRETSGIDLKGCGTVVTVDGHDYDVMKGATYEDSRKVDDLLDSHGDRPISDYRKRPQGISLKQAVRESREASAKLAENNSGTDAPDGKDER</sequence>
<evidence type="ECO:0000313" key="2">
    <source>
        <dbReference type="EMBL" id="VYT22437.1"/>
    </source>
</evidence>
<accession>A0A6N2UYM7</accession>
<proteinExistence type="predicted"/>
<feature type="region of interest" description="Disordered" evidence="1">
    <location>
        <begin position="453"/>
        <end position="505"/>
    </location>
</feature>
<protein>
    <submittedName>
        <fullName evidence="2">Uncharacterized protein</fullName>
    </submittedName>
</protein>
<evidence type="ECO:0000256" key="1">
    <source>
        <dbReference type="SAM" id="MobiDB-lite"/>
    </source>
</evidence>
<reference evidence="2" key="1">
    <citation type="submission" date="2019-11" db="EMBL/GenBank/DDBJ databases">
        <authorList>
            <person name="Feng L."/>
        </authorList>
    </citation>
    <scope>NUCLEOTIDE SEQUENCE</scope>
    <source>
        <strain evidence="2">CnexileLFYP112</strain>
    </source>
</reference>
<dbReference type="AlphaFoldDB" id="A0A6N2UYM7"/>
<gene>
    <name evidence="2" type="ORF">CNLFYP112_02346</name>
</gene>
<feature type="compositionally biased region" description="Basic and acidic residues" evidence="1">
    <location>
        <begin position="453"/>
        <end position="468"/>
    </location>
</feature>